<evidence type="ECO:0000313" key="1">
    <source>
        <dbReference type="EMBL" id="GAP12887.1"/>
    </source>
</evidence>
<reference evidence="1" key="1">
    <citation type="submission" date="2015-07" db="EMBL/GenBank/DDBJ databases">
        <title>Draft Genome Sequences of Anaerolinea thermolimosa IMO-1, Bellilinea caldifistulae GOMI-1, Leptolinea tardivitalis YMTK-2, Levilinea saccharolytica KIBI-1,Longilinea arvoryzae KOME-1, Previously Described as Members of the Anaerolineaceae (Chloroflexi).</title>
        <authorList>
            <person name="Sekiguchi Y."/>
            <person name="Ohashi A."/>
            <person name="Matsuura N."/>
            <person name="Tourlousse M.D."/>
        </authorList>
    </citation>
    <scope>NUCLEOTIDE SEQUENCE [LARGE SCALE GENOMIC DNA]</scope>
    <source>
        <strain evidence="1">KOME-1</strain>
    </source>
</reference>
<proteinExistence type="predicted"/>
<dbReference type="RefSeq" id="WP_075072272.1">
    <property type="nucleotide sequence ID" value="NZ_DF967972.1"/>
</dbReference>
<dbReference type="Pfam" id="PF19928">
    <property type="entry name" value="DUF6391"/>
    <property type="match status" value="1"/>
</dbReference>
<protein>
    <submittedName>
        <fullName evidence="1">Uncharacterized protein</fullName>
    </submittedName>
</protein>
<dbReference type="AlphaFoldDB" id="A0A0S7B720"/>
<keyword evidence="2" id="KW-1185">Reference proteome</keyword>
<dbReference type="OrthoDB" id="162726at2"/>
<evidence type="ECO:0000313" key="2">
    <source>
        <dbReference type="Proteomes" id="UP000055060"/>
    </source>
</evidence>
<name>A0A0S7B720_9CHLR</name>
<organism evidence="1">
    <name type="scientific">Longilinea arvoryzae</name>
    <dbReference type="NCBI Taxonomy" id="360412"/>
    <lineage>
        <taxon>Bacteria</taxon>
        <taxon>Bacillati</taxon>
        <taxon>Chloroflexota</taxon>
        <taxon>Anaerolineae</taxon>
        <taxon>Anaerolineales</taxon>
        <taxon>Anaerolineaceae</taxon>
        <taxon>Longilinea</taxon>
    </lineage>
</organism>
<gene>
    <name evidence="1" type="ORF">LARV_00627</name>
</gene>
<dbReference type="STRING" id="360412.LARV_00627"/>
<accession>A0A0S7B720</accession>
<dbReference type="EMBL" id="DF967972">
    <property type="protein sequence ID" value="GAP12887.1"/>
    <property type="molecule type" value="Genomic_DNA"/>
</dbReference>
<dbReference type="Proteomes" id="UP000055060">
    <property type="component" value="Unassembled WGS sequence"/>
</dbReference>
<sequence length="170" mass="18602">MPTLKNILAILPFERIRRHHGIEHATLQVLAEQNPYRSLAGYSDAEGFWVVGEVPTEELQAAVAQAIARLIAGEKRLAIHPNCGTNFVASGMVAGSLAWLAMLPSRGRRRSERWSLVVVLSTLGLLLSQPLGPWLQANVTTSADVGTLHVQQITRYVGSNLPLHRIVLKS</sequence>